<comment type="caution">
    <text evidence="1">The sequence shown here is derived from an EMBL/GenBank/DDBJ whole genome shotgun (WGS) entry which is preliminary data.</text>
</comment>
<evidence type="ECO:0000313" key="1">
    <source>
        <dbReference type="EMBL" id="TLU92267.1"/>
    </source>
</evidence>
<reference evidence="1 2" key="1">
    <citation type="submission" date="2019-05" db="EMBL/GenBank/DDBJ databases">
        <authorList>
            <person name="Qu J.-H."/>
        </authorList>
    </citation>
    <scope>NUCLEOTIDE SEQUENCE [LARGE SCALE GENOMIC DNA]</scope>
    <source>
        <strain evidence="1 2">Z12</strain>
    </source>
</reference>
<dbReference type="EMBL" id="VCEI01000025">
    <property type="protein sequence ID" value="TLU92267.1"/>
    <property type="molecule type" value="Genomic_DNA"/>
</dbReference>
<accession>A0A5R9KC36</accession>
<dbReference type="AlphaFoldDB" id="A0A5R9KC36"/>
<protein>
    <recommendedName>
        <fullName evidence="3">TerB family tellurite resistance protein</fullName>
    </recommendedName>
</protein>
<dbReference type="RefSeq" id="WP_138282376.1">
    <property type="nucleotide sequence ID" value="NZ_BMGE01000003.1"/>
</dbReference>
<evidence type="ECO:0000313" key="2">
    <source>
        <dbReference type="Proteomes" id="UP000309788"/>
    </source>
</evidence>
<proteinExistence type="predicted"/>
<sequence>MYSPQIDRKSAAIASALSQMEGIFHHEKVHSARPHFGVESNADLSVYAYFIQENSAVVAEQNLAAESLAFNEISRKRFFSILRRAAKAQEGVSRQERLFVQQFWSGMAEMQEQKI</sequence>
<keyword evidence="2" id="KW-1185">Reference proteome</keyword>
<organism evidence="1 2">
    <name type="scientific">Dyadobacter sediminis</name>
    <dbReference type="NCBI Taxonomy" id="1493691"/>
    <lineage>
        <taxon>Bacteria</taxon>
        <taxon>Pseudomonadati</taxon>
        <taxon>Bacteroidota</taxon>
        <taxon>Cytophagia</taxon>
        <taxon>Cytophagales</taxon>
        <taxon>Spirosomataceae</taxon>
        <taxon>Dyadobacter</taxon>
    </lineage>
</organism>
<dbReference type="Proteomes" id="UP000309788">
    <property type="component" value="Unassembled WGS sequence"/>
</dbReference>
<dbReference type="OrthoDB" id="1120295at2"/>
<evidence type="ECO:0008006" key="3">
    <source>
        <dbReference type="Google" id="ProtNLM"/>
    </source>
</evidence>
<name>A0A5R9KC36_9BACT</name>
<gene>
    <name evidence="1" type="ORF">FEM55_16155</name>
</gene>